<dbReference type="InterPro" id="IPR036388">
    <property type="entry name" value="WH-like_DNA-bd_sf"/>
</dbReference>
<dbReference type="GO" id="GO:0003677">
    <property type="term" value="F:DNA binding"/>
    <property type="evidence" value="ECO:0007669"/>
    <property type="project" value="InterPro"/>
</dbReference>
<comment type="similarity">
    <text evidence="1">Belongs to the sigma-70 factor family. ECF subfamily.</text>
</comment>
<comment type="subunit">
    <text evidence="2">Interacts transiently with the RNA polymerase catalytic core formed by RpoA, RpoB, RpoC and RpoZ (2 alpha, 1 beta, 1 beta' and 1 omega subunit) to form the RNA polymerase holoenzyme that can initiate transcription.</text>
</comment>
<evidence type="ECO:0000256" key="1">
    <source>
        <dbReference type="ARBA" id="ARBA00010641"/>
    </source>
</evidence>
<dbReference type="AlphaFoldDB" id="A0A5J5KWW4"/>
<keyword evidence="10" id="KW-1185">Reference proteome</keyword>
<dbReference type="InterPro" id="IPR052704">
    <property type="entry name" value="ECF_Sigma-70_Domain"/>
</dbReference>
<dbReference type="GO" id="GO:0016987">
    <property type="term" value="F:sigma factor activity"/>
    <property type="evidence" value="ECO:0007669"/>
    <property type="project" value="UniProtKB-KW"/>
</dbReference>
<dbReference type="Gene3D" id="1.10.10.10">
    <property type="entry name" value="Winged helix-like DNA-binding domain superfamily/Winged helix DNA-binding domain"/>
    <property type="match status" value="1"/>
</dbReference>
<dbReference type="Pfam" id="PF08281">
    <property type="entry name" value="Sigma70_r4_2"/>
    <property type="match status" value="1"/>
</dbReference>
<dbReference type="InterPro" id="IPR013249">
    <property type="entry name" value="RNA_pol_sigma70_r4_t2"/>
</dbReference>
<dbReference type="Gene3D" id="1.10.1740.10">
    <property type="match status" value="1"/>
</dbReference>
<keyword evidence="4" id="KW-0731">Sigma factor</keyword>
<dbReference type="GO" id="GO:0006352">
    <property type="term" value="P:DNA-templated transcription initiation"/>
    <property type="evidence" value="ECO:0007669"/>
    <property type="project" value="InterPro"/>
</dbReference>
<evidence type="ECO:0000256" key="4">
    <source>
        <dbReference type="ARBA" id="ARBA00023082"/>
    </source>
</evidence>
<dbReference type="InterPro" id="IPR007627">
    <property type="entry name" value="RNA_pol_sigma70_r2"/>
</dbReference>
<evidence type="ECO:0000259" key="7">
    <source>
        <dbReference type="Pfam" id="PF04542"/>
    </source>
</evidence>
<gene>
    <name evidence="9" type="ORF">FCK90_07180</name>
</gene>
<organism evidence="9 10">
    <name type="scientific">Kocuria coralli</name>
    <dbReference type="NCBI Taxonomy" id="1461025"/>
    <lineage>
        <taxon>Bacteria</taxon>
        <taxon>Bacillati</taxon>
        <taxon>Actinomycetota</taxon>
        <taxon>Actinomycetes</taxon>
        <taxon>Micrococcales</taxon>
        <taxon>Micrococcaceae</taxon>
        <taxon>Kocuria</taxon>
    </lineage>
</organism>
<evidence type="ECO:0000256" key="2">
    <source>
        <dbReference type="ARBA" id="ARBA00011344"/>
    </source>
</evidence>
<dbReference type="PANTHER" id="PTHR30173">
    <property type="entry name" value="SIGMA 19 FACTOR"/>
    <property type="match status" value="1"/>
</dbReference>
<reference evidence="9 10" key="1">
    <citation type="submission" date="2019-05" db="EMBL/GenBank/DDBJ databases">
        <title>Kocuria coralli sp. nov., a novel actinobacterium isolated from coral reef seawater.</title>
        <authorList>
            <person name="Li J."/>
        </authorList>
    </citation>
    <scope>NUCLEOTIDE SEQUENCE [LARGE SCALE GENOMIC DNA]</scope>
    <source>
        <strain evidence="9 10">SCSIO 13007</strain>
    </source>
</reference>
<dbReference type="InterPro" id="IPR013325">
    <property type="entry name" value="RNA_pol_sigma_r2"/>
</dbReference>
<proteinExistence type="inferred from homology"/>
<dbReference type="Proteomes" id="UP000325957">
    <property type="component" value="Unassembled WGS sequence"/>
</dbReference>
<feature type="domain" description="RNA polymerase sigma-70 region 2" evidence="7">
    <location>
        <begin position="68"/>
        <end position="128"/>
    </location>
</feature>
<dbReference type="InterPro" id="IPR032710">
    <property type="entry name" value="NTF2-like_dom_sf"/>
</dbReference>
<comment type="caution">
    <text evidence="9">The sequence shown here is derived from an EMBL/GenBank/DDBJ whole genome shotgun (WGS) entry which is preliminary data.</text>
</comment>
<keyword evidence="3" id="KW-0805">Transcription regulation</keyword>
<evidence type="ECO:0000313" key="10">
    <source>
        <dbReference type="Proteomes" id="UP000325957"/>
    </source>
</evidence>
<evidence type="ECO:0000259" key="8">
    <source>
        <dbReference type="Pfam" id="PF08281"/>
    </source>
</evidence>
<dbReference type="EMBL" id="SZWF01000007">
    <property type="protein sequence ID" value="KAA9394257.1"/>
    <property type="molecule type" value="Genomic_DNA"/>
</dbReference>
<dbReference type="NCBIfam" id="TIGR02937">
    <property type="entry name" value="sigma70-ECF"/>
    <property type="match status" value="1"/>
</dbReference>
<dbReference type="PANTHER" id="PTHR30173:SF36">
    <property type="entry name" value="ECF RNA POLYMERASE SIGMA FACTOR SIGJ"/>
    <property type="match status" value="1"/>
</dbReference>
<keyword evidence="5" id="KW-0804">Transcription</keyword>
<evidence type="ECO:0000313" key="9">
    <source>
        <dbReference type="EMBL" id="KAA9394257.1"/>
    </source>
</evidence>
<accession>A0A5J5KWW4</accession>
<evidence type="ECO:0000256" key="5">
    <source>
        <dbReference type="ARBA" id="ARBA00023163"/>
    </source>
</evidence>
<dbReference type="SUPFAM" id="SSF54427">
    <property type="entry name" value="NTF2-like"/>
    <property type="match status" value="1"/>
</dbReference>
<feature type="region of interest" description="Disordered" evidence="6">
    <location>
        <begin position="20"/>
        <end position="49"/>
    </location>
</feature>
<feature type="compositionally biased region" description="Basic and acidic residues" evidence="6">
    <location>
        <begin position="20"/>
        <end position="44"/>
    </location>
</feature>
<dbReference type="InterPro" id="IPR014284">
    <property type="entry name" value="RNA_pol_sigma-70_dom"/>
</dbReference>
<dbReference type="OrthoDB" id="3211555at2"/>
<dbReference type="Pfam" id="PF04542">
    <property type="entry name" value="Sigma70_r2"/>
    <property type="match status" value="1"/>
</dbReference>
<evidence type="ECO:0000256" key="3">
    <source>
        <dbReference type="ARBA" id="ARBA00023015"/>
    </source>
</evidence>
<dbReference type="SUPFAM" id="SSF88659">
    <property type="entry name" value="Sigma3 and sigma4 domains of RNA polymerase sigma factors"/>
    <property type="match status" value="1"/>
</dbReference>
<dbReference type="InterPro" id="IPR013324">
    <property type="entry name" value="RNA_pol_sigma_r3/r4-like"/>
</dbReference>
<dbReference type="SUPFAM" id="SSF88946">
    <property type="entry name" value="Sigma2 domain of RNA polymerase sigma factors"/>
    <property type="match status" value="1"/>
</dbReference>
<feature type="domain" description="RNA polymerase sigma factor 70 region 4 type 2" evidence="8">
    <location>
        <begin position="159"/>
        <end position="208"/>
    </location>
</feature>
<sequence length="346" mass="39031">MGRERYWTPDHRDLHHQRVEQDRDIHRTRGRRPVNDHPAEKQVLDDGTTLSVGRPLDLSPEQYATLNTRVLGVAYRMLGSWSDAEDVASRTWMRWHTSRPDSVREPAAWLTTVATRISLDLWRTATRRREDYIGPWLPDPVDPSLLPEESTEQRETLTMAMMHLMERLTPDERAIYVLRNAFGYNYPEIAEMVGRTPAACRQLRHRAQLKLGELPPHLPAKEQRTTMDRLVSAILEGRVADAIALVSADAVLITDGGGRTKAALRPVMGADHVVRFLVGVAEKSRRSADGKTVRIETIEVNDAPGYRALIGDETRVFVLQMNREGLVTTVFAQSNPAKLTGVRGPA</sequence>
<name>A0A5J5KWW4_9MICC</name>
<evidence type="ECO:0000256" key="6">
    <source>
        <dbReference type="SAM" id="MobiDB-lite"/>
    </source>
</evidence>
<protein>
    <submittedName>
        <fullName evidence="9">Sigma-70 family RNA polymerase sigma factor</fullName>
    </submittedName>
</protein>